<sequence>MIWCPRCDQGWVVRARVPRRSEIFLVCEECDTVWVDRQPHAGPPFLILEEYLARFGLDGLWSNIELLTER</sequence>
<name>A0ABW0W7H7_STRNO</name>
<evidence type="ECO:0000313" key="2">
    <source>
        <dbReference type="Proteomes" id="UP001596065"/>
    </source>
</evidence>
<gene>
    <name evidence="1" type="ORF">ACFP3J_01365</name>
</gene>
<accession>A0ABW0W7H7</accession>
<evidence type="ECO:0008006" key="3">
    <source>
        <dbReference type="Google" id="ProtNLM"/>
    </source>
</evidence>
<comment type="caution">
    <text evidence="1">The sequence shown here is derived from an EMBL/GenBank/DDBJ whole genome shotgun (WGS) entry which is preliminary data.</text>
</comment>
<keyword evidence="2" id="KW-1185">Reference proteome</keyword>
<evidence type="ECO:0000313" key="1">
    <source>
        <dbReference type="EMBL" id="MFC5654141.1"/>
    </source>
</evidence>
<dbReference type="RefSeq" id="WP_344351806.1">
    <property type="nucleotide sequence ID" value="NZ_BAAASM010000054.1"/>
</dbReference>
<proteinExistence type="predicted"/>
<protein>
    <recommendedName>
        <fullName evidence="3">Transcription factor zinc-finger domain-containing protein</fullName>
    </recommendedName>
</protein>
<dbReference type="Proteomes" id="UP001596065">
    <property type="component" value="Unassembled WGS sequence"/>
</dbReference>
<organism evidence="1 2">
    <name type="scientific">Streptomyces nogalater</name>
    <dbReference type="NCBI Taxonomy" id="38314"/>
    <lineage>
        <taxon>Bacteria</taxon>
        <taxon>Bacillati</taxon>
        <taxon>Actinomycetota</taxon>
        <taxon>Actinomycetes</taxon>
        <taxon>Kitasatosporales</taxon>
        <taxon>Streptomycetaceae</taxon>
        <taxon>Streptomyces</taxon>
    </lineage>
</organism>
<dbReference type="EMBL" id="JBHSOE010000002">
    <property type="protein sequence ID" value="MFC5654141.1"/>
    <property type="molecule type" value="Genomic_DNA"/>
</dbReference>
<reference evidence="2" key="1">
    <citation type="journal article" date="2019" name="Int. J. Syst. Evol. Microbiol.">
        <title>The Global Catalogue of Microorganisms (GCM) 10K type strain sequencing project: providing services to taxonomists for standard genome sequencing and annotation.</title>
        <authorList>
            <consortium name="The Broad Institute Genomics Platform"/>
            <consortium name="The Broad Institute Genome Sequencing Center for Infectious Disease"/>
            <person name="Wu L."/>
            <person name="Ma J."/>
        </authorList>
    </citation>
    <scope>NUCLEOTIDE SEQUENCE [LARGE SCALE GENOMIC DNA]</scope>
    <source>
        <strain evidence="2">KCTC 5701</strain>
    </source>
</reference>